<dbReference type="FunCoup" id="A0A2N3N1H6">
    <property type="interactions" value="137"/>
</dbReference>
<feature type="compositionally biased region" description="Polar residues" evidence="1">
    <location>
        <begin position="89"/>
        <end position="104"/>
    </location>
</feature>
<sequence>MIATTTLQHQHTRDSSHYLPNRSRESSEHRTSSSPRYRPADPSPHPRSVTGPQVLHQENRSSKPLAEPHGSTTGGASRFPSPPSSSSPGTDSIPGQLSSQNVQAASHMASLIGEAPIVGPATAVMPPAGHSSSHRQQPSPSSDSGFAVITSYKDDVMDDKYLHGSSGQDSFKESPPAQIIHVRDLNHVQSLARAELLPSAGSALDDPAAQHMKYDISGMPISDIIEMVAALLTKITSTNDLQHDAIQRNMTHQQQASQNSESGGGSQMSPLSTSVLAFHGKNVPAITILSYLSRIHRYCPTTYDVFLSLLVYFDRMTERVNDMVMKNEEVKRRASLRPGQAGSRSHSESLASDTVMRDDSSDSVESDSDLADDDDDDDESMDDRGHHASKIISTSSTAELTSGPATYFVVDSFNIHRLIIAGVTCASKFFSDVFYTNSRYAKVCLSLAICGVSTYANIIQVGGLPLPELNHLELQFLLLNDFQLFVPVEDLEAYATMLVEFYAREIVAQRQSGDGLE</sequence>
<dbReference type="STRING" id="41688.A0A2N3N1H6"/>
<dbReference type="GO" id="GO:0000307">
    <property type="term" value="C:cyclin-dependent protein kinase holoenzyme complex"/>
    <property type="evidence" value="ECO:0007669"/>
    <property type="project" value="TreeGrafter"/>
</dbReference>
<proteinExistence type="predicted"/>
<comment type="caution">
    <text evidence="2">The sequence shown here is derived from an EMBL/GenBank/DDBJ whole genome shotgun (WGS) entry which is preliminary data.</text>
</comment>
<name>A0A2N3N1H6_9PEZI</name>
<dbReference type="Pfam" id="PF08613">
    <property type="entry name" value="Cyclin"/>
    <property type="match status" value="3"/>
</dbReference>
<evidence type="ECO:0000313" key="3">
    <source>
        <dbReference type="Proteomes" id="UP000233524"/>
    </source>
</evidence>
<feature type="compositionally biased region" description="Polar residues" evidence="1">
    <location>
        <begin position="342"/>
        <end position="352"/>
    </location>
</feature>
<feature type="compositionally biased region" description="Basic and acidic residues" evidence="1">
    <location>
        <begin position="11"/>
        <end position="31"/>
    </location>
</feature>
<feature type="region of interest" description="Disordered" evidence="1">
    <location>
        <begin position="249"/>
        <end position="269"/>
    </location>
</feature>
<dbReference type="InParanoid" id="A0A2N3N1H6"/>
<dbReference type="Proteomes" id="UP000233524">
    <property type="component" value="Unassembled WGS sequence"/>
</dbReference>
<dbReference type="PANTHER" id="PTHR15615:SF94">
    <property type="entry name" value="PHO85 CYCLIN-6-RELATED"/>
    <property type="match status" value="1"/>
</dbReference>
<dbReference type="VEuPathDB" id="FungiDB:jhhlp_007028"/>
<dbReference type="Gene3D" id="1.10.472.10">
    <property type="entry name" value="Cyclin-like"/>
    <property type="match status" value="1"/>
</dbReference>
<gene>
    <name evidence="2" type="ORF">jhhlp_007028</name>
</gene>
<feature type="region of interest" description="Disordered" evidence="1">
    <location>
        <begin position="331"/>
        <end position="385"/>
    </location>
</feature>
<dbReference type="OrthoDB" id="1060854at2759"/>
<protein>
    <submittedName>
        <fullName evidence="2">Uncharacterized protein</fullName>
    </submittedName>
</protein>
<dbReference type="InterPro" id="IPR013922">
    <property type="entry name" value="Cyclin_PHO80-like"/>
</dbReference>
<dbReference type="GO" id="GO:0016538">
    <property type="term" value="F:cyclin-dependent protein serine/threonine kinase regulator activity"/>
    <property type="evidence" value="ECO:0007669"/>
    <property type="project" value="TreeGrafter"/>
</dbReference>
<dbReference type="EMBL" id="NLAX01001034">
    <property type="protein sequence ID" value="PKS06280.1"/>
    <property type="molecule type" value="Genomic_DNA"/>
</dbReference>
<dbReference type="GO" id="GO:0005634">
    <property type="term" value="C:nucleus"/>
    <property type="evidence" value="ECO:0007669"/>
    <property type="project" value="TreeGrafter"/>
</dbReference>
<feature type="compositionally biased region" description="Acidic residues" evidence="1">
    <location>
        <begin position="361"/>
        <end position="381"/>
    </location>
</feature>
<keyword evidence="3" id="KW-1185">Reference proteome</keyword>
<dbReference type="GO" id="GO:0019901">
    <property type="term" value="F:protein kinase binding"/>
    <property type="evidence" value="ECO:0007669"/>
    <property type="project" value="InterPro"/>
</dbReference>
<feature type="compositionally biased region" description="Low complexity" evidence="1">
    <location>
        <begin position="130"/>
        <end position="144"/>
    </location>
</feature>
<dbReference type="PANTHER" id="PTHR15615">
    <property type="match status" value="1"/>
</dbReference>
<feature type="region of interest" description="Disordered" evidence="1">
    <location>
        <begin position="1"/>
        <end position="106"/>
    </location>
</feature>
<dbReference type="AlphaFoldDB" id="A0A2N3N1H6"/>
<organism evidence="2 3">
    <name type="scientific">Lomentospora prolificans</name>
    <dbReference type="NCBI Taxonomy" id="41688"/>
    <lineage>
        <taxon>Eukaryota</taxon>
        <taxon>Fungi</taxon>
        <taxon>Dikarya</taxon>
        <taxon>Ascomycota</taxon>
        <taxon>Pezizomycotina</taxon>
        <taxon>Sordariomycetes</taxon>
        <taxon>Hypocreomycetidae</taxon>
        <taxon>Microascales</taxon>
        <taxon>Microascaceae</taxon>
        <taxon>Lomentospora</taxon>
    </lineage>
</organism>
<evidence type="ECO:0000313" key="2">
    <source>
        <dbReference type="EMBL" id="PKS06280.1"/>
    </source>
</evidence>
<feature type="region of interest" description="Disordered" evidence="1">
    <location>
        <begin position="122"/>
        <end position="147"/>
    </location>
</feature>
<reference evidence="2 3" key="1">
    <citation type="journal article" date="2017" name="G3 (Bethesda)">
        <title>First Draft Genome Sequence of the Pathogenic Fungus Lomentospora prolificans (Formerly Scedosporium prolificans).</title>
        <authorList>
            <person name="Luo R."/>
            <person name="Zimin A."/>
            <person name="Workman R."/>
            <person name="Fan Y."/>
            <person name="Pertea G."/>
            <person name="Grossman N."/>
            <person name="Wear M.P."/>
            <person name="Jia B."/>
            <person name="Miller H."/>
            <person name="Casadevall A."/>
            <person name="Timp W."/>
            <person name="Zhang S.X."/>
            <person name="Salzberg S.L."/>
        </authorList>
    </citation>
    <scope>NUCLEOTIDE SEQUENCE [LARGE SCALE GENOMIC DNA]</scope>
    <source>
        <strain evidence="2 3">JHH-5317</strain>
    </source>
</reference>
<accession>A0A2N3N1H6</accession>
<dbReference type="CDD" id="cd20558">
    <property type="entry name" value="CYCLIN_ScPCL7-like"/>
    <property type="match status" value="1"/>
</dbReference>
<evidence type="ECO:0000256" key="1">
    <source>
        <dbReference type="SAM" id="MobiDB-lite"/>
    </source>
</evidence>